<evidence type="ECO:0000313" key="10">
    <source>
        <dbReference type="EMBL" id="GFH44900.1"/>
    </source>
</evidence>
<comment type="caution">
    <text evidence="10">The sequence shown here is derived from an EMBL/GenBank/DDBJ whole genome shotgun (WGS) entry which is preliminary data.</text>
</comment>
<comment type="function">
    <text evidence="6">Essential sporozoite protein. In the mosquito vector, required for sporozoite development in the oocyst, migration through the vector hemolymph and entry into the vector salivary glands. In the vertebrate host, required for sporozoite migration through the host dermis and infection of host hepatocytes. Binds to highly sulfated heparan sulfate proteoglycans (HSPGs) on the surface of host hepatocytes.</text>
</comment>
<dbReference type="GO" id="GO:0003723">
    <property type="term" value="F:RNA binding"/>
    <property type="evidence" value="ECO:0007669"/>
    <property type="project" value="UniProtKB-UniRule"/>
</dbReference>
<keyword evidence="4" id="KW-0677">Repeat</keyword>
<dbReference type="InterPro" id="IPR000504">
    <property type="entry name" value="RRM_dom"/>
</dbReference>
<sequence length="796" mass="86675">MILRRNQVQQEIYVICDDSRKGLCEKKSRKFRIEVGTKSRFVPMRERLSIMHTLQQSRCLFLLLLLVQILLCNANNNDWEMPPGFQQNIVARNAVNETLTSSPSVAFTLEPTKGVTPSPTITPSKMPTVSSSASPSFANTSRPSASPSKAPTSLPSYSPSLNPSSIPTTFPSTKPTFQPTKLPSSLPSQFPSILPSRLASNSPSSSPTVMPSSPPTTTSKPSQYPTNAPTDQPSEIPSSPPTPLPTYTNFISVKSTFLSFVTLDEPIDQGTLRASLFEQALESLTPNINDDSNKDRVTTKCEFIRTQSLGGRKLRGIKDRNLLERNVILSFTMEYSSRHVNVTDYDSDLKNWIEGNSVAYVNTLQGFTLSVTDSSIVVILEKTDAPTISPSKIPTISPSYRPSTSPTVLPTNLPTLKPSESPSLVPSVSPTLLPTALPSDSPTNIPSSMPSIDKNTAAKVGGSIGGVIGASALILVLALYFKRKRDNVDGSEIGTGPGLRAPGSHSNSPEVDVGVQFPVVTPGEDGFEVAQPGLDGSPEGGYESGDSFLSSGSDNNGRGDSDSDIDYGEDGTLVDEFDKYKDNNLEKMRDEMEGMNENFDGMMSLALTKALMDDMEDEDGVSDMDINPPSATEIEATVLCDINDWLKKKTSTSAEERRDFMQKTLNEMVAMVRRGIMSPEDASRTIHGSAALLGLQLAENLPETTLIVTGMRKQVTTDHVMKAFEEFGEIESVGVSTNERGFGVVRFRSPKSVQRARDKHRYGEIIVQDVAVSIRLLQADTMEVDLTRQYSNERRV</sequence>
<evidence type="ECO:0000256" key="1">
    <source>
        <dbReference type="ARBA" id="ARBA00006241"/>
    </source>
</evidence>
<proteinExistence type="inferred from homology"/>
<dbReference type="CDD" id="cd00590">
    <property type="entry name" value="RRM_SF"/>
    <property type="match status" value="1"/>
</dbReference>
<evidence type="ECO:0000256" key="2">
    <source>
        <dbReference type="ARBA" id="ARBA00021911"/>
    </source>
</evidence>
<feature type="compositionally biased region" description="Low complexity" evidence="8">
    <location>
        <begin position="123"/>
        <end position="136"/>
    </location>
</feature>
<keyword evidence="7" id="KW-0694">RNA-binding</keyword>
<feature type="compositionally biased region" description="Polar residues" evidence="8">
    <location>
        <begin position="137"/>
        <end position="150"/>
    </location>
</feature>
<feature type="region of interest" description="Disordered" evidence="8">
    <location>
        <begin position="492"/>
        <end position="570"/>
    </location>
</feature>
<dbReference type="Pfam" id="PF00076">
    <property type="entry name" value="RRM_1"/>
    <property type="match status" value="1"/>
</dbReference>
<name>A0AAD3GZL2_9STRA</name>
<reference evidence="10 11" key="1">
    <citation type="journal article" date="2021" name="Sci. Rep.">
        <title>The genome of the diatom Chaetoceros tenuissimus carries an ancient integrated fragment of an extant virus.</title>
        <authorList>
            <person name="Hongo Y."/>
            <person name="Kimura K."/>
            <person name="Takaki Y."/>
            <person name="Yoshida Y."/>
            <person name="Baba S."/>
            <person name="Kobayashi G."/>
            <person name="Nagasaki K."/>
            <person name="Hano T."/>
            <person name="Tomaru Y."/>
        </authorList>
    </citation>
    <scope>NUCLEOTIDE SEQUENCE [LARGE SCALE GENOMIC DNA]</scope>
    <source>
        <strain evidence="10 11">NIES-3715</strain>
    </source>
</reference>
<comment type="similarity">
    <text evidence="1">Belongs to the plasmodium circumsporozoite protein family.</text>
</comment>
<dbReference type="Proteomes" id="UP001054902">
    <property type="component" value="Unassembled WGS sequence"/>
</dbReference>
<dbReference type="SUPFAM" id="SSF54928">
    <property type="entry name" value="RNA-binding domain, RBD"/>
    <property type="match status" value="1"/>
</dbReference>
<dbReference type="PROSITE" id="PS50102">
    <property type="entry name" value="RRM"/>
    <property type="match status" value="1"/>
</dbReference>
<evidence type="ECO:0000256" key="8">
    <source>
        <dbReference type="SAM" id="MobiDB-lite"/>
    </source>
</evidence>
<dbReference type="SMART" id="SM00360">
    <property type="entry name" value="RRM"/>
    <property type="match status" value="1"/>
</dbReference>
<keyword evidence="11" id="KW-1185">Reference proteome</keyword>
<dbReference type="AlphaFoldDB" id="A0AAD3GZL2"/>
<feature type="region of interest" description="Disordered" evidence="8">
    <location>
        <begin position="108"/>
        <end position="243"/>
    </location>
</feature>
<evidence type="ECO:0000256" key="6">
    <source>
        <dbReference type="ARBA" id="ARBA00045806"/>
    </source>
</evidence>
<dbReference type="Gene3D" id="3.30.70.330">
    <property type="match status" value="1"/>
</dbReference>
<dbReference type="InterPro" id="IPR051860">
    <property type="entry name" value="Plasmodium_CSP_Invasion"/>
</dbReference>
<keyword evidence="3" id="KW-0748">Sporozoite</keyword>
<accession>A0AAD3GZL2</accession>
<comment type="function">
    <text evidence="5">In the vertebrate host, binds to highly sulfated heparan sulfate proteoglycans (HSPGs) on the surface of host hepatocytes and is required for sporozoite invasion of the host hepatocytes.</text>
</comment>
<dbReference type="PANTHER" id="PTHR44826">
    <property type="entry name" value="SPORE COAT PROTEIN SP85"/>
    <property type="match status" value="1"/>
</dbReference>
<evidence type="ECO:0000256" key="3">
    <source>
        <dbReference type="ARBA" id="ARBA00022522"/>
    </source>
</evidence>
<dbReference type="EMBL" id="BLLK01000020">
    <property type="protein sequence ID" value="GFH44900.1"/>
    <property type="molecule type" value="Genomic_DNA"/>
</dbReference>
<evidence type="ECO:0000259" key="9">
    <source>
        <dbReference type="PROSITE" id="PS50102"/>
    </source>
</evidence>
<gene>
    <name evidence="10" type="ORF">CTEN210_01374</name>
</gene>
<protein>
    <recommendedName>
        <fullName evidence="2">Circumsporozoite protein</fullName>
    </recommendedName>
</protein>
<evidence type="ECO:0000256" key="4">
    <source>
        <dbReference type="ARBA" id="ARBA00022737"/>
    </source>
</evidence>
<feature type="domain" description="RRM" evidence="9">
    <location>
        <begin position="704"/>
        <end position="789"/>
    </location>
</feature>
<feature type="compositionally biased region" description="Polar residues" evidence="8">
    <location>
        <begin position="168"/>
        <end position="191"/>
    </location>
</feature>
<dbReference type="InterPro" id="IPR012677">
    <property type="entry name" value="Nucleotide-bd_a/b_plait_sf"/>
</dbReference>
<evidence type="ECO:0000256" key="5">
    <source>
        <dbReference type="ARBA" id="ARBA00033726"/>
    </source>
</evidence>
<organism evidence="10 11">
    <name type="scientific">Chaetoceros tenuissimus</name>
    <dbReference type="NCBI Taxonomy" id="426638"/>
    <lineage>
        <taxon>Eukaryota</taxon>
        <taxon>Sar</taxon>
        <taxon>Stramenopiles</taxon>
        <taxon>Ochrophyta</taxon>
        <taxon>Bacillariophyta</taxon>
        <taxon>Coscinodiscophyceae</taxon>
        <taxon>Chaetocerotophycidae</taxon>
        <taxon>Chaetocerotales</taxon>
        <taxon>Chaetocerotaceae</taxon>
        <taxon>Chaetoceros</taxon>
    </lineage>
</organism>
<dbReference type="InterPro" id="IPR035979">
    <property type="entry name" value="RBD_domain_sf"/>
</dbReference>
<feature type="compositionally biased region" description="Low complexity" evidence="8">
    <location>
        <begin position="151"/>
        <end position="167"/>
    </location>
</feature>
<dbReference type="PANTHER" id="PTHR44826:SF3">
    <property type="entry name" value="SPORE COAT PROTEIN SP85"/>
    <property type="match status" value="1"/>
</dbReference>
<feature type="compositionally biased region" description="Low complexity" evidence="8">
    <location>
        <begin position="195"/>
        <end position="226"/>
    </location>
</feature>
<evidence type="ECO:0000256" key="7">
    <source>
        <dbReference type="PROSITE-ProRule" id="PRU00176"/>
    </source>
</evidence>
<evidence type="ECO:0000313" key="11">
    <source>
        <dbReference type="Proteomes" id="UP001054902"/>
    </source>
</evidence>